<dbReference type="SUPFAM" id="SSF53720">
    <property type="entry name" value="ALDH-like"/>
    <property type="match status" value="1"/>
</dbReference>
<keyword evidence="2" id="KW-1185">Reference proteome</keyword>
<dbReference type="EMBL" id="JAOL01000083">
    <property type="protein sequence ID" value="EUA91982.1"/>
    <property type="molecule type" value="Genomic_DNA"/>
</dbReference>
<dbReference type="InterPro" id="IPR016161">
    <property type="entry name" value="Ald_DH/histidinol_DH"/>
</dbReference>
<dbReference type="Proteomes" id="UP000020681">
    <property type="component" value="Unassembled WGS sequence"/>
</dbReference>
<evidence type="ECO:0000313" key="1">
    <source>
        <dbReference type="EMBL" id="EUA91982.1"/>
    </source>
</evidence>
<protein>
    <submittedName>
        <fullName evidence="1">1-pyrroline-5-carboxylate dehydrogenase domain protein</fullName>
        <ecNumber evidence="1">1.2.1.88</ecNumber>
    </submittedName>
</protein>
<reference evidence="1 2" key="1">
    <citation type="submission" date="2014-01" db="EMBL/GenBank/DDBJ databases">
        <authorList>
            <person name="Dobos K."/>
            <person name="Lenaerts A."/>
            <person name="Ordway D."/>
            <person name="DeGroote M.A."/>
            <person name="Parker T."/>
            <person name="Sizemore C."/>
            <person name="Tallon L.J."/>
            <person name="Sadzewicz L.K."/>
            <person name="Sengamalay N."/>
            <person name="Fraser C.M."/>
            <person name="Hine E."/>
            <person name="Shefchek K.A."/>
            <person name="Das S.P."/>
            <person name="Tettelin H."/>
        </authorList>
    </citation>
    <scope>NUCLEOTIDE SEQUENCE [LARGE SCALE GENOMIC DNA]</scope>
    <source>
        <strain evidence="1 2">Harvey</strain>
    </source>
</reference>
<evidence type="ECO:0000313" key="2">
    <source>
        <dbReference type="Proteomes" id="UP000020681"/>
    </source>
</evidence>
<sequence length="49" mass="5236">MRPTALLSDDPTDESFATEYFGPVLSLHVYPTTSTNGSSMSSTPAPAMR</sequence>
<comment type="caution">
    <text evidence="1">The sequence shown here is derived from an EMBL/GenBank/DDBJ whole genome shotgun (WGS) entry which is preliminary data.</text>
</comment>
<dbReference type="EC" id="1.2.1.88" evidence="1"/>
<organism evidence="1 2">
    <name type="scientific">Mycobacterium ulcerans str. Harvey</name>
    <dbReference type="NCBI Taxonomy" id="1299332"/>
    <lineage>
        <taxon>Bacteria</taxon>
        <taxon>Bacillati</taxon>
        <taxon>Actinomycetota</taxon>
        <taxon>Actinomycetes</taxon>
        <taxon>Mycobacteriales</taxon>
        <taxon>Mycobacteriaceae</taxon>
        <taxon>Mycobacterium</taxon>
        <taxon>Mycobacterium ulcerans group</taxon>
    </lineage>
</organism>
<gene>
    <name evidence="1" type="primary">pruA</name>
    <name evidence="1" type="ORF">I551_1571</name>
</gene>
<accession>A0ABP3ALD3</accession>
<proteinExistence type="predicted"/>
<dbReference type="GO" id="GO:0003842">
    <property type="term" value="F:L-glutamate gamma-semialdehyde dehydrogenase activity"/>
    <property type="evidence" value="ECO:0007669"/>
    <property type="project" value="UniProtKB-EC"/>
</dbReference>
<keyword evidence="1" id="KW-0560">Oxidoreductase</keyword>
<name>A0ABP3ALD3_MYCUL</name>